<dbReference type="AlphaFoldDB" id="A0AB72ZM96"/>
<gene>
    <name evidence="1" type="ORF">YPPY08_2403</name>
</gene>
<protein>
    <submittedName>
        <fullName evidence="1">Uncharacterized protein</fullName>
    </submittedName>
</protein>
<evidence type="ECO:0000313" key="1">
    <source>
        <dbReference type="EMBL" id="EIR18656.1"/>
    </source>
</evidence>
<proteinExistence type="predicted"/>
<dbReference type="EMBL" id="AKRT01000295">
    <property type="protein sequence ID" value="EIR18656.1"/>
    <property type="molecule type" value="Genomic_DNA"/>
</dbReference>
<comment type="caution">
    <text evidence="1">The sequence shown here is derived from an EMBL/GenBank/DDBJ whole genome shotgun (WGS) entry which is preliminary data.</text>
</comment>
<evidence type="ECO:0000313" key="2">
    <source>
        <dbReference type="Proteomes" id="UP000003231"/>
    </source>
</evidence>
<name>A0AB72ZM96_YERPE</name>
<organism evidence="1 2">
    <name type="scientific">Yersinia pestis PY-08</name>
    <dbReference type="NCBI Taxonomy" id="992134"/>
    <lineage>
        <taxon>Bacteria</taxon>
        <taxon>Pseudomonadati</taxon>
        <taxon>Pseudomonadota</taxon>
        <taxon>Gammaproteobacteria</taxon>
        <taxon>Enterobacterales</taxon>
        <taxon>Yersiniaceae</taxon>
        <taxon>Yersinia</taxon>
    </lineage>
</organism>
<reference evidence="1 2" key="1">
    <citation type="submission" date="2012-05" db="EMBL/GenBank/DDBJ databases">
        <title>Genome sequence of Yersinia Pestis PY-08.</title>
        <authorList>
            <person name="Santana-Cruz I."/>
            <person name="Sengamalay N."/>
            <person name="McCracken C."/>
            <person name="Daugherty S.C."/>
            <person name="Maroo A."/>
            <person name="Vara P.G."/>
            <person name="Tallon L.J."/>
            <person name="Sadzewicz L."/>
            <person name="Vinetz J.M."/>
            <person name="Cespedes Zambrano M.J."/>
            <person name="Fraser-Liggett C.M."/>
            <person name="Tettelin H."/>
        </authorList>
    </citation>
    <scope>NUCLEOTIDE SEQUENCE [LARGE SCALE GENOMIC DNA]</scope>
    <source>
        <strain evidence="1 2">PY-08</strain>
    </source>
</reference>
<accession>A0AB72ZM96</accession>
<sequence length="37" mass="4058">MQVGFWQIKYSPLMIAGILLISSAKSHALPDSLCIPQ</sequence>
<dbReference type="Proteomes" id="UP000003231">
    <property type="component" value="Unassembled WGS sequence"/>
</dbReference>